<dbReference type="EMBL" id="KQ243501">
    <property type="protein sequence ID" value="KNC75648.1"/>
    <property type="molecule type" value="Genomic_DNA"/>
</dbReference>
<dbReference type="Pfam" id="PF01426">
    <property type="entry name" value="BAH"/>
    <property type="match status" value="1"/>
</dbReference>
<accession>A0A0L0FHZ9</accession>
<keyword evidence="4" id="KW-0805">Transcription regulation</keyword>
<gene>
    <name evidence="9" type="ORF">SARC_11831</name>
</gene>
<evidence type="ECO:0000256" key="6">
    <source>
        <dbReference type="ARBA" id="ARBA00023242"/>
    </source>
</evidence>
<keyword evidence="10" id="KW-1185">Reference proteome</keyword>
<feature type="domain" description="BAH" evidence="8">
    <location>
        <begin position="66"/>
        <end position="196"/>
    </location>
</feature>
<reference evidence="9 10" key="1">
    <citation type="submission" date="2011-02" db="EMBL/GenBank/DDBJ databases">
        <title>The Genome Sequence of Sphaeroforma arctica JP610.</title>
        <authorList>
            <consortium name="The Broad Institute Genome Sequencing Platform"/>
            <person name="Russ C."/>
            <person name="Cuomo C."/>
            <person name="Young S.K."/>
            <person name="Zeng Q."/>
            <person name="Gargeya S."/>
            <person name="Alvarado L."/>
            <person name="Berlin A."/>
            <person name="Chapman S.B."/>
            <person name="Chen Z."/>
            <person name="Freedman E."/>
            <person name="Gellesch M."/>
            <person name="Goldberg J."/>
            <person name="Griggs A."/>
            <person name="Gujja S."/>
            <person name="Heilman E."/>
            <person name="Heiman D."/>
            <person name="Howarth C."/>
            <person name="Mehta T."/>
            <person name="Neiman D."/>
            <person name="Pearson M."/>
            <person name="Roberts A."/>
            <person name="Saif S."/>
            <person name="Shea T."/>
            <person name="Shenoy N."/>
            <person name="Sisk P."/>
            <person name="Stolte C."/>
            <person name="Sykes S."/>
            <person name="White J."/>
            <person name="Yandava C."/>
            <person name="Burger G."/>
            <person name="Gray M.W."/>
            <person name="Holland P.W.H."/>
            <person name="King N."/>
            <person name="Lang F.B.F."/>
            <person name="Roger A.J."/>
            <person name="Ruiz-Trillo I."/>
            <person name="Haas B."/>
            <person name="Nusbaum C."/>
            <person name="Birren B."/>
        </authorList>
    </citation>
    <scope>NUCLEOTIDE SEQUENCE [LARGE SCALE GENOMIC DNA]</scope>
    <source>
        <strain evidence="9 10">JP610</strain>
    </source>
</reference>
<name>A0A0L0FHZ9_9EUKA</name>
<keyword evidence="6" id="KW-0539">Nucleus</keyword>
<dbReference type="STRING" id="667725.A0A0L0FHZ9"/>
<dbReference type="eggNOG" id="KOG1827">
    <property type="taxonomic scope" value="Eukaryota"/>
</dbReference>
<evidence type="ECO:0000256" key="7">
    <source>
        <dbReference type="SAM" id="MobiDB-lite"/>
    </source>
</evidence>
<evidence type="ECO:0000256" key="2">
    <source>
        <dbReference type="ARBA" id="ARBA00022737"/>
    </source>
</evidence>
<dbReference type="GO" id="GO:0006368">
    <property type="term" value="P:transcription elongation by RNA polymerase II"/>
    <property type="evidence" value="ECO:0007669"/>
    <property type="project" value="TreeGrafter"/>
</dbReference>
<dbReference type="AlphaFoldDB" id="A0A0L0FHZ9"/>
<feature type="compositionally biased region" description="Basic and acidic residues" evidence="7">
    <location>
        <begin position="22"/>
        <end position="45"/>
    </location>
</feature>
<keyword evidence="3" id="KW-0156">Chromatin regulator</keyword>
<dbReference type="Gene3D" id="2.30.30.490">
    <property type="match status" value="1"/>
</dbReference>
<protein>
    <recommendedName>
        <fullName evidence="8">BAH domain-containing protein</fullName>
    </recommendedName>
</protein>
<comment type="subcellular location">
    <subcellularLocation>
        <location evidence="1">Nucleus</location>
    </subcellularLocation>
</comment>
<evidence type="ECO:0000313" key="10">
    <source>
        <dbReference type="Proteomes" id="UP000054560"/>
    </source>
</evidence>
<feature type="non-terminal residue" evidence="9">
    <location>
        <position position="1"/>
    </location>
</feature>
<dbReference type="InterPro" id="IPR043151">
    <property type="entry name" value="BAH_sf"/>
</dbReference>
<keyword evidence="2" id="KW-0677">Repeat</keyword>
<evidence type="ECO:0000259" key="8">
    <source>
        <dbReference type="PROSITE" id="PS51038"/>
    </source>
</evidence>
<dbReference type="GeneID" id="25912335"/>
<sequence length="242" mass="27205">VCEDADALYAIAESRVKQSLKKCDDDRRKSIQAKAEADRANDERTATLSSDAKTHSEEVAPAAPVVALPPAPIIDYTPPLTDEEMIQGVIKSLTRMLNQFTIDGVRIASITEQWVYGERLLHPEDTVHDFDRQFMRNELLLGGAKRSYLIGDIMGKCAVMHVTTFMKKLPLGVKEEDVWVVKWAYDTKSKRFRLADSLPRVTTSNTSGGYRLEPRPAIVKMPKADKPSIYREGWQHGIDFGL</sequence>
<dbReference type="PANTHER" id="PTHR16062:SF19">
    <property type="entry name" value="PROTEIN POLYBROMO-1"/>
    <property type="match status" value="1"/>
</dbReference>
<dbReference type="GO" id="GO:0003682">
    <property type="term" value="F:chromatin binding"/>
    <property type="evidence" value="ECO:0007669"/>
    <property type="project" value="InterPro"/>
</dbReference>
<dbReference type="RefSeq" id="XP_014149550.1">
    <property type="nucleotide sequence ID" value="XM_014294075.1"/>
</dbReference>
<dbReference type="GO" id="GO:0016586">
    <property type="term" value="C:RSC-type complex"/>
    <property type="evidence" value="ECO:0007669"/>
    <property type="project" value="InterPro"/>
</dbReference>
<dbReference type="InterPro" id="IPR001025">
    <property type="entry name" value="BAH_dom"/>
</dbReference>
<feature type="non-terminal residue" evidence="9">
    <location>
        <position position="242"/>
    </location>
</feature>
<feature type="region of interest" description="Disordered" evidence="7">
    <location>
        <begin position="22"/>
        <end position="56"/>
    </location>
</feature>
<evidence type="ECO:0000256" key="1">
    <source>
        <dbReference type="ARBA" id="ARBA00004123"/>
    </source>
</evidence>
<dbReference type="InterPro" id="IPR037382">
    <property type="entry name" value="Rsc/polybromo"/>
</dbReference>
<organism evidence="9 10">
    <name type="scientific">Sphaeroforma arctica JP610</name>
    <dbReference type="NCBI Taxonomy" id="667725"/>
    <lineage>
        <taxon>Eukaryota</taxon>
        <taxon>Ichthyosporea</taxon>
        <taxon>Ichthyophonida</taxon>
        <taxon>Sphaeroforma</taxon>
    </lineage>
</organism>
<dbReference type="Proteomes" id="UP000054560">
    <property type="component" value="Unassembled WGS sequence"/>
</dbReference>
<dbReference type="PROSITE" id="PS51038">
    <property type="entry name" value="BAH"/>
    <property type="match status" value="1"/>
</dbReference>
<evidence type="ECO:0000256" key="5">
    <source>
        <dbReference type="ARBA" id="ARBA00023163"/>
    </source>
</evidence>
<dbReference type="OrthoDB" id="10009055at2759"/>
<proteinExistence type="predicted"/>
<keyword evidence="5" id="KW-0804">Transcription</keyword>
<evidence type="ECO:0000256" key="3">
    <source>
        <dbReference type="ARBA" id="ARBA00022853"/>
    </source>
</evidence>
<dbReference type="PANTHER" id="PTHR16062">
    <property type="entry name" value="SWI/SNF-RELATED"/>
    <property type="match status" value="1"/>
</dbReference>
<evidence type="ECO:0000313" key="9">
    <source>
        <dbReference type="EMBL" id="KNC75648.1"/>
    </source>
</evidence>
<dbReference type="GO" id="GO:0006338">
    <property type="term" value="P:chromatin remodeling"/>
    <property type="evidence" value="ECO:0007669"/>
    <property type="project" value="InterPro"/>
</dbReference>
<evidence type="ECO:0000256" key="4">
    <source>
        <dbReference type="ARBA" id="ARBA00023015"/>
    </source>
</evidence>